<name>A0A5B6WQF0_9ROSI</name>
<feature type="region of interest" description="Disordered" evidence="2">
    <location>
        <begin position="307"/>
        <end position="330"/>
    </location>
</feature>
<dbReference type="PANTHER" id="PTHR37984:SF5">
    <property type="entry name" value="PROTEIN NYNRIN-LIKE"/>
    <property type="match status" value="1"/>
</dbReference>
<dbReference type="InterPro" id="IPR043128">
    <property type="entry name" value="Rev_trsase/Diguanyl_cyclase"/>
</dbReference>
<proteinExistence type="predicted"/>
<dbReference type="InterPro" id="IPR000477">
    <property type="entry name" value="RT_dom"/>
</dbReference>
<keyword evidence="1" id="KW-0511">Multifunctional enzyme</keyword>
<dbReference type="InterPro" id="IPR050951">
    <property type="entry name" value="Retrovirus_Pol_polyprotein"/>
</dbReference>
<accession>A0A5B6WQF0</accession>
<dbReference type="Gene3D" id="3.10.10.10">
    <property type="entry name" value="HIV Type 1 Reverse Transcriptase, subunit A, domain 1"/>
    <property type="match status" value="1"/>
</dbReference>
<dbReference type="EMBL" id="SMMG02000002">
    <property type="protein sequence ID" value="KAA3483042.1"/>
    <property type="molecule type" value="Genomic_DNA"/>
</dbReference>
<reference evidence="5" key="1">
    <citation type="journal article" date="2019" name="Plant Biotechnol. J.">
        <title>Genome sequencing of the Australian wild diploid species Gossypium australe highlights disease resistance and delayed gland morphogenesis.</title>
        <authorList>
            <person name="Cai Y."/>
            <person name="Cai X."/>
            <person name="Wang Q."/>
            <person name="Wang P."/>
            <person name="Zhang Y."/>
            <person name="Cai C."/>
            <person name="Xu Y."/>
            <person name="Wang K."/>
            <person name="Zhou Z."/>
            <person name="Wang C."/>
            <person name="Geng S."/>
            <person name="Li B."/>
            <person name="Dong Q."/>
            <person name="Hou Y."/>
            <person name="Wang H."/>
            <person name="Ai P."/>
            <person name="Liu Z."/>
            <person name="Yi F."/>
            <person name="Sun M."/>
            <person name="An G."/>
            <person name="Cheng J."/>
            <person name="Zhang Y."/>
            <person name="Shi Q."/>
            <person name="Xie Y."/>
            <person name="Shi X."/>
            <person name="Chang Y."/>
            <person name="Huang F."/>
            <person name="Chen Y."/>
            <person name="Hong S."/>
            <person name="Mi L."/>
            <person name="Sun Q."/>
            <person name="Zhang L."/>
            <person name="Zhou B."/>
            <person name="Peng R."/>
            <person name="Zhang X."/>
            <person name="Liu F."/>
        </authorList>
    </citation>
    <scope>NUCLEOTIDE SEQUENCE [LARGE SCALE GENOMIC DNA]</scope>
    <source>
        <strain evidence="5">cv. PA1801</strain>
    </source>
</reference>
<dbReference type="Pfam" id="PF03732">
    <property type="entry name" value="Retrotrans_gag"/>
    <property type="match status" value="1"/>
</dbReference>
<dbReference type="InterPro" id="IPR056924">
    <property type="entry name" value="SH3_Tf2-1"/>
</dbReference>
<dbReference type="Proteomes" id="UP000325315">
    <property type="component" value="Unassembled WGS sequence"/>
</dbReference>
<keyword evidence="5" id="KW-1185">Reference proteome</keyword>
<comment type="caution">
    <text evidence="4">The sequence shown here is derived from an EMBL/GenBank/DDBJ whole genome shotgun (WGS) entry which is preliminary data.</text>
</comment>
<dbReference type="SUPFAM" id="SSF53098">
    <property type="entry name" value="Ribonuclease H-like"/>
    <property type="match status" value="1"/>
</dbReference>
<dbReference type="FunFam" id="3.30.70.270:FF:000020">
    <property type="entry name" value="Transposon Tf2-6 polyprotein-like Protein"/>
    <property type="match status" value="1"/>
</dbReference>
<dbReference type="InterPro" id="IPR005162">
    <property type="entry name" value="Retrotrans_gag_dom"/>
</dbReference>
<dbReference type="Gene3D" id="3.30.420.10">
    <property type="entry name" value="Ribonuclease H-like superfamily/Ribonuclease H"/>
    <property type="match status" value="1"/>
</dbReference>
<dbReference type="AlphaFoldDB" id="A0A5B6WQF0"/>
<dbReference type="InterPro" id="IPR012337">
    <property type="entry name" value="RNaseH-like_sf"/>
</dbReference>
<dbReference type="SUPFAM" id="SSF56672">
    <property type="entry name" value="DNA/RNA polymerases"/>
    <property type="match status" value="1"/>
</dbReference>
<dbReference type="InterPro" id="IPR043502">
    <property type="entry name" value="DNA/RNA_pol_sf"/>
</dbReference>
<dbReference type="Pfam" id="PF24626">
    <property type="entry name" value="SH3_Tf2-1"/>
    <property type="match status" value="1"/>
</dbReference>
<evidence type="ECO:0000313" key="4">
    <source>
        <dbReference type="EMBL" id="KAA3483042.1"/>
    </source>
</evidence>
<evidence type="ECO:0000313" key="5">
    <source>
        <dbReference type="Proteomes" id="UP000325315"/>
    </source>
</evidence>
<organism evidence="4 5">
    <name type="scientific">Gossypium australe</name>
    <dbReference type="NCBI Taxonomy" id="47621"/>
    <lineage>
        <taxon>Eukaryota</taxon>
        <taxon>Viridiplantae</taxon>
        <taxon>Streptophyta</taxon>
        <taxon>Embryophyta</taxon>
        <taxon>Tracheophyta</taxon>
        <taxon>Spermatophyta</taxon>
        <taxon>Magnoliopsida</taxon>
        <taxon>eudicotyledons</taxon>
        <taxon>Gunneridae</taxon>
        <taxon>Pentapetalae</taxon>
        <taxon>rosids</taxon>
        <taxon>malvids</taxon>
        <taxon>Malvales</taxon>
        <taxon>Malvaceae</taxon>
        <taxon>Malvoideae</taxon>
        <taxon>Gossypium</taxon>
    </lineage>
</organism>
<dbReference type="PROSITE" id="PS50878">
    <property type="entry name" value="RT_POL"/>
    <property type="match status" value="1"/>
</dbReference>
<evidence type="ECO:0000256" key="2">
    <source>
        <dbReference type="SAM" id="MobiDB-lite"/>
    </source>
</evidence>
<evidence type="ECO:0000256" key="1">
    <source>
        <dbReference type="ARBA" id="ARBA00023268"/>
    </source>
</evidence>
<dbReference type="InterPro" id="IPR036397">
    <property type="entry name" value="RNaseH_sf"/>
</dbReference>
<dbReference type="CDD" id="cd01647">
    <property type="entry name" value="RT_LTR"/>
    <property type="match status" value="1"/>
</dbReference>
<dbReference type="OrthoDB" id="7700397at2759"/>
<gene>
    <name evidence="4" type="ORF">EPI10_005240</name>
</gene>
<dbReference type="Pfam" id="PF17919">
    <property type="entry name" value="RT_RNaseH_2"/>
    <property type="match status" value="1"/>
</dbReference>
<dbReference type="GO" id="GO:0003824">
    <property type="term" value="F:catalytic activity"/>
    <property type="evidence" value="ECO:0007669"/>
    <property type="project" value="UniProtKB-KW"/>
</dbReference>
<evidence type="ECO:0000259" key="3">
    <source>
        <dbReference type="PROSITE" id="PS50878"/>
    </source>
</evidence>
<dbReference type="PANTHER" id="PTHR37984">
    <property type="entry name" value="PROTEIN CBG26694"/>
    <property type="match status" value="1"/>
</dbReference>
<dbReference type="Pfam" id="PF00078">
    <property type="entry name" value="RVT_1"/>
    <property type="match status" value="1"/>
</dbReference>
<dbReference type="InterPro" id="IPR041577">
    <property type="entry name" value="RT_RNaseH_2"/>
</dbReference>
<feature type="domain" description="Reverse transcriptase" evidence="3">
    <location>
        <begin position="459"/>
        <end position="638"/>
    </location>
</feature>
<protein>
    <submittedName>
        <fullName evidence="4">DNA/RNA polymerases superfamily protein</fullName>
    </submittedName>
</protein>
<dbReference type="Gene3D" id="3.30.70.270">
    <property type="match status" value="2"/>
</dbReference>
<dbReference type="GO" id="GO:0003676">
    <property type="term" value="F:nucleic acid binding"/>
    <property type="evidence" value="ECO:0007669"/>
    <property type="project" value="InterPro"/>
</dbReference>
<sequence length="1069" mass="121854">MFEKSRLNLGIDRKYISHGIGVRNVISCMFDLYTECVWKIVKATEGAGTVEDRHHTTQTYFGLTLVWVAFWPCKWPVLPTRPWHMGVHGGRVNKSVASLTHTALVHGLMDLKRAVADDVESNALATTHGTAPSDSRSAMSGQVGEAKQAFYQMMSEWFAQFMRNNLTISQPPPPLNPPQTSVMPPTTNLNLLNKPPIDNSASMRLKSLGLPVMMIQRFIDQKRKEFLEFKQGRMSITEYEREFVRLSQYARECVSSEAIMCKRFEDGLNEDIRLLVRILETKEFVVLVDRACKAEALGKDKRKVESKVRDDLRSDNAPVRGKPSRNVRNVGGSQRITRDTIAKSKARAPARAYAIRARDEASSLDVITGTFTLYDTSVIALIDPVRVESNDLTGLPAMISVLEAQSYVKKGYEAYIVYAIDLKVSEKKVELVPVVCEFLDVFPKELPGLPPLREVELGIDLGFARPSFSPWGAPVLFVKKKDGTIRMCINYRQLNKVNIKNKYPLPRINDLFDQLKGATVFLKIDPRSRYYKLRVKDSDIPKIAFRTRYEHYEFLVMPFGLTNAPAVFMDLKNKIFRPYLDRFFVVFIDDILIYSQDENKHAEHLRVVLQTLRENKLYVKFSKCEFWLHEISFLGHIVSASGIRVDPSKISAILEWKPPRNVSEVRSFLGLDGYYCQFVKGSMIATPLTRLLQKDVRFEWFGKCQKSFDQLKALLIEAPILVQPESSKEFVSYNDASWNGLGCVLMQEGKGIASASRQLKPHEKNYPSYDLELAAIVFALKIWRHYLFGKANVVTDALSRKSLFALCDMNAHLNLSNEGSVAKLKAKPLFLQQIVDAQKVDNEMLAKRAQFCQQVKAEHQVPSGLLQPVLIPEWKWDRITMNFVSGLPLTPRKKDMIWVVVDRLTKSAHFIPVGSDFSLDRLAKLYISKIVRLHGVPLSIVSDRDPRVDLVKDTEQKVKVNCDSLKAVSGRQKSYADLKGKDIEFKIGDKVFLKVSPWKKVLQFERKGKLSPRFIGPYEIIERVGPVVYRLLLPSELEKIHGVFHVSMLRRYRSDPHVITPSKIEIRSD</sequence>